<reference evidence="1" key="1">
    <citation type="submission" date="2021-03" db="EMBL/GenBank/DDBJ databases">
        <title>Antimicrobial resistance genes in bacteria isolated from Japanese honey, and their potential for conferring macrolide and lincosamide resistance in the American foulbrood pathogen Paenibacillus larvae.</title>
        <authorList>
            <person name="Okamoto M."/>
            <person name="Kumagai M."/>
            <person name="Kanamori H."/>
            <person name="Takamatsu D."/>
        </authorList>
    </citation>
    <scope>NUCLEOTIDE SEQUENCE</scope>
    <source>
        <strain evidence="1">J2TS6</strain>
    </source>
</reference>
<evidence type="ECO:0000313" key="1">
    <source>
        <dbReference type="EMBL" id="GIO33300.1"/>
    </source>
</evidence>
<dbReference type="AlphaFoldDB" id="A0A919XM30"/>
<dbReference type="EMBL" id="BORQ01000005">
    <property type="protein sequence ID" value="GIO33300.1"/>
    <property type="molecule type" value="Genomic_DNA"/>
</dbReference>
<dbReference type="Proteomes" id="UP000679779">
    <property type="component" value="Unassembled WGS sequence"/>
</dbReference>
<name>A0A919XM30_9BACL</name>
<comment type="caution">
    <text evidence="1">The sequence shown here is derived from an EMBL/GenBank/DDBJ whole genome shotgun (WGS) entry which is preliminary data.</text>
</comment>
<gene>
    <name evidence="1" type="ORF">J2TS6_44410</name>
</gene>
<accession>A0A919XM30</accession>
<organism evidence="1 2">
    <name type="scientific">Paenibacillus albilobatus</name>
    <dbReference type="NCBI Taxonomy" id="2716884"/>
    <lineage>
        <taxon>Bacteria</taxon>
        <taxon>Bacillati</taxon>
        <taxon>Bacillota</taxon>
        <taxon>Bacilli</taxon>
        <taxon>Bacillales</taxon>
        <taxon>Paenibacillaceae</taxon>
        <taxon>Paenibacillus</taxon>
    </lineage>
</organism>
<dbReference type="RefSeq" id="WP_160044096.1">
    <property type="nucleotide sequence ID" value="NZ_BORQ01000005.1"/>
</dbReference>
<protein>
    <submittedName>
        <fullName evidence="1">Uncharacterized protein</fullName>
    </submittedName>
</protein>
<evidence type="ECO:0000313" key="2">
    <source>
        <dbReference type="Proteomes" id="UP000679779"/>
    </source>
</evidence>
<sequence>MVDKNVSLGNSIDEILLIYQNILQNPSFKMYEENANRLDQLYEDVKNQPITSEDKVKIAQILELNEQVIQVILNEKVMLSQEIIMFEKKKQATNYYGKLSNTYDVGAFFVDFKSK</sequence>
<keyword evidence="2" id="KW-1185">Reference proteome</keyword>
<proteinExistence type="predicted"/>